<reference evidence="1" key="1">
    <citation type="journal article" date="2020" name="Stud. Mycol.">
        <title>101 Dothideomycetes genomes: a test case for predicting lifestyles and emergence of pathogens.</title>
        <authorList>
            <person name="Haridas S."/>
            <person name="Albert R."/>
            <person name="Binder M."/>
            <person name="Bloem J."/>
            <person name="Labutti K."/>
            <person name="Salamov A."/>
            <person name="Andreopoulos B."/>
            <person name="Baker S."/>
            <person name="Barry K."/>
            <person name="Bills G."/>
            <person name="Bluhm B."/>
            <person name="Cannon C."/>
            <person name="Castanera R."/>
            <person name="Culley D."/>
            <person name="Daum C."/>
            <person name="Ezra D."/>
            <person name="Gonzalez J."/>
            <person name="Henrissat B."/>
            <person name="Kuo A."/>
            <person name="Liang C."/>
            <person name="Lipzen A."/>
            <person name="Lutzoni F."/>
            <person name="Magnuson J."/>
            <person name="Mondo S."/>
            <person name="Nolan M."/>
            <person name="Ohm R."/>
            <person name="Pangilinan J."/>
            <person name="Park H.-J."/>
            <person name="Ramirez L."/>
            <person name="Alfaro M."/>
            <person name="Sun H."/>
            <person name="Tritt A."/>
            <person name="Yoshinaga Y."/>
            <person name="Zwiers L.-H."/>
            <person name="Turgeon B."/>
            <person name="Goodwin S."/>
            <person name="Spatafora J."/>
            <person name="Crous P."/>
            <person name="Grigoriev I."/>
        </authorList>
    </citation>
    <scope>NUCLEOTIDE SEQUENCE</scope>
    <source>
        <strain evidence="1">CBS 525.71</strain>
    </source>
</reference>
<protein>
    <submittedName>
        <fullName evidence="1">Uncharacterized protein</fullName>
    </submittedName>
</protein>
<accession>A0ACB6RQC7</accession>
<gene>
    <name evidence="1" type="ORF">BU25DRAFT_170428</name>
</gene>
<sequence length="150" mass="17055">MARYAAIRQRPYDYDEPYKPLPRPRGGSAVPTTTKQEACGWWVGGEWIEQPPPKSYNPEQRSRLSPIIIDNGDDSDCYEVPPPAPQTAKASRASRSGRVFDFNNSEQALTWAIRRDDNQKYQVGFPFLCNSDHEGAWRHPAYLHTATDSN</sequence>
<dbReference type="Proteomes" id="UP000799754">
    <property type="component" value="Unassembled WGS sequence"/>
</dbReference>
<evidence type="ECO:0000313" key="1">
    <source>
        <dbReference type="EMBL" id="KAF2623912.1"/>
    </source>
</evidence>
<name>A0ACB6RQC7_9PLEO</name>
<comment type="caution">
    <text evidence="1">The sequence shown here is derived from an EMBL/GenBank/DDBJ whole genome shotgun (WGS) entry which is preliminary data.</text>
</comment>
<evidence type="ECO:0000313" key="2">
    <source>
        <dbReference type="Proteomes" id="UP000799754"/>
    </source>
</evidence>
<organism evidence="1 2">
    <name type="scientific">Macroventuria anomochaeta</name>
    <dbReference type="NCBI Taxonomy" id="301207"/>
    <lineage>
        <taxon>Eukaryota</taxon>
        <taxon>Fungi</taxon>
        <taxon>Dikarya</taxon>
        <taxon>Ascomycota</taxon>
        <taxon>Pezizomycotina</taxon>
        <taxon>Dothideomycetes</taxon>
        <taxon>Pleosporomycetidae</taxon>
        <taxon>Pleosporales</taxon>
        <taxon>Pleosporineae</taxon>
        <taxon>Didymellaceae</taxon>
        <taxon>Macroventuria</taxon>
    </lineage>
</organism>
<keyword evidence="2" id="KW-1185">Reference proteome</keyword>
<dbReference type="EMBL" id="MU006734">
    <property type="protein sequence ID" value="KAF2623912.1"/>
    <property type="molecule type" value="Genomic_DNA"/>
</dbReference>
<proteinExistence type="predicted"/>